<reference evidence="2 3" key="1">
    <citation type="submission" date="2024-02" db="EMBL/GenBank/DDBJ databases">
        <title>Deinococcus carri NBRC 110142.</title>
        <authorList>
            <person name="Ichikawa N."/>
            <person name="Katano-Makiyama Y."/>
            <person name="Hidaka K."/>
        </authorList>
    </citation>
    <scope>NUCLEOTIDE SEQUENCE [LARGE SCALE GENOMIC DNA]</scope>
    <source>
        <strain evidence="2 3">NBRC 110142</strain>
    </source>
</reference>
<keyword evidence="1" id="KW-0812">Transmembrane</keyword>
<dbReference type="Proteomes" id="UP001401887">
    <property type="component" value="Unassembled WGS sequence"/>
</dbReference>
<keyword evidence="3" id="KW-1185">Reference proteome</keyword>
<sequence length="103" mass="10621">MRPRPVGCLLTTLSLLALAALCGLGLMLGFAAGFNDNGNPEAIATIERVFVTVRTLGIVALVLALTGVYLAYAPLKTRCAVEVGAGRFRGVTAGEAEVPSAFL</sequence>
<name>A0ABP9W944_9DEIO</name>
<dbReference type="EMBL" id="BAABRP010000010">
    <property type="protein sequence ID" value="GAA5513871.1"/>
    <property type="molecule type" value="Genomic_DNA"/>
</dbReference>
<evidence type="ECO:0000313" key="3">
    <source>
        <dbReference type="Proteomes" id="UP001401887"/>
    </source>
</evidence>
<accession>A0ABP9W944</accession>
<keyword evidence="1" id="KW-1133">Transmembrane helix</keyword>
<feature type="transmembrane region" description="Helical" evidence="1">
    <location>
        <begin position="55"/>
        <end position="72"/>
    </location>
</feature>
<evidence type="ECO:0000313" key="2">
    <source>
        <dbReference type="EMBL" id="GAA5513871.1"/>
    </source>
</evidence>
<organism evidence="2 3">
    <name type="scientific">Deinococcus carri</name>
    <dbReference type="NCBI Taxonomy" id="1211323"/>
    <lineage>
        <taxon>Bacteria</taxon>
        <taxon>Thermotogati</taxon>
        <taxon>Deinococcota</taxon>
        <taxon>Deinococci</taxon>
        <taxon>Deinococcales</taxon>
        <taxon>Deinococcaceae</taxon>
        <taxon>Deinococcus</taxon>
    </lineage>
</organism>
<evidence type="ECO:0000256" key="1">
    <source>
        <dbReference type="SAM" id="Phobius"/>
    </source>
</evidence>
<dbReference type="RefSeq" id="WP_345465874.1">
    <property type="nucleotide sequence ID" value="NZ_BAABRP010000010.1"/>
</dbReference>
<gene>
    <name evidence="2" type="ORF">Dcar01_02620</name>
</gene>
<comment type="caution">
    <text evidence="2">The sequence shown here is derived from an EMBL/GenBank/DDBJ whole genome shotgun (WGS) entry which is preliminary data.</text>
</comment>
<proteinExistence type="predicted"/>
<keyword evidence="1" id="KW-0472">Membrane</keyword>
<protein>
    <submittedName>
        <fullName evidence="2">Uncharacterized protein</fullName>
    </submittedName>
</protein>